<reference evidence="3" key="1">
    <citation type="journal article" date="2014" name="Proc. Natl. Acad. Sci. U.S.A.">
        <title>Extensive sampling of basidiomycete genomes demonstrates inadequacy of the white-rot/brown-rot paradigm for wood decay fungi.</title>
        <authorList>
            <person name="Riley R."/>
            <person name="Salamov A.A."/>
            <person name="Brown D.W."/>
            <person name="Nagy L.G."/>
            <person name="Floudas D."/>
            <person name="Held B.W."/>
            <person name="Levasseur A."/>
            <person name="Lombard V."/>
            <person name="Morin E."/>
            <person name="Otillar R."/>
            <person name="Lindquist E.A."/>
            <person name="Sun H."/>
            <person name="LaButti K.M."/>
            <person name="Schmutz J."/>
            <person name="Jabbour D."/>
            <person name="Luo H."/>
            <person name="Baker S.E."/>
            <person name="Pisabarro A.G."/>
            <person name="Walton J.D."/>
            <person name="Blanchette R.A."/>
            <person name="Henrissat B."/>
            <person name="Martin F."/>
            <person name="Cullen D."/>
            <person name="Hibbett D.S."/>
            <person name="Grigoriev I.V."/>
        </authorList>
    </citation>
    <scope>NUCLEOTIDE SEQUENCE [LARGE SCALE GENOMIC DNA]</scope>
    <source>
        <strain evidence="3">MUCL 33604</strain>
    </source>
</reference>
<protein>
    <recommendedName>
        <fullName evidence="1">BTB domain-containing protein</fullName>
    </recommendedName>
</protein>
<dbReference type="PROSITE" id="PS50097">
    <property type="entry name" value="BTB"/>
    <property type="match status" value="1"/>
</dbReference>
<accession>A0A067QG96</accession>
<dbReference type="OrthoDB" id="2879636at2759"/>
<evidence type="ECO:0000313" key="3">
    <source>
        <dbReference type="Proteomes" id="UP000027265"/>
    </source>
</evidence>
<dbReference type="HOGENOM" id="CLU_033082_1_2_1"/>
<keyword evidence="3" id="KW-1185">Reference proteome</keyword>
<sequence length="330" mass="38082">MDLTTDNRGDPYFGDGNVVLLTEQDGVAFKVHGGVLARHSEIFQSMFEFPQPAWNSETFDGCPVVRMHDIPLELSNLIQALYDGVEFHNRSAEDFFFLAGILRLATKYFVNRLRTQAIRHLTDIWSYTLRGHDEMISRAVNSPIIDEITYPYVHPLHVLNLAREVNILLLRPSAMFFLSLYPLADILKGDHPKLTVQHVSRPSSELDIGDMKDYTLMYQHRIDIILDFIRRVCGQREPVPDCLHVNNPCTRGFVHLSARMYRAWNIRSAPFHQMAQAMDALDEDTSICKPCRRAFRRDVIQLRKTLWSELPSVVGLPSWEELIKMDLNTQ</sequence>
<feature type="domain" description="BTB" evidence="1">
    <location>
        <begin position="16"/>
        <end position="84"/>
    </location>
</feature>
<dbReference type="CDD" id="cd18186">
    <property type="entry name" value="BTB_POZ_ZBTB_KLHL-like"/>
    <property type="match status" value="1"/>
</dbReference>
<gene>
    <name evidence="2" type="ORF">JAAARDRAFT_121290</name>
</gene>
<dbReference type="SUPFAM" id="SSF54695">
    <property type="entry name" value="POZ domain"/>
    <property type="match status" value="1"/>
</dbReference>
<dbReference type="EMBL" id="KL197711">
    <property type="protein sequence ID" value="KDQ62527.1"/>
    <property type="molecule type" value="Genomic_DNA"/>
</dbReference>
<dbReference type="Gene3D" id="3.30.710.10">
    <property type="entry name" value="Potassium Channel Kv1.1, Chain A"/>
    <property type="match status" value="1"/>
</dbReference>
<name>A0A067QG96_9AGAM</name>
<dbReference type="STRING" id="933084.A0A067QG96"/>
<dbReference type="Pfam" id="PF00651">
    <property type="entry name" value="BTB"/>
    <property type="match status" value="1"/>
</dbReference>
<dbReference type="InterPro" id="IPR011333">
    <property type="entry name" value="SKP1/BTB/POZ_sf"/>
</dbReference>
<dbReference type="InterPro" id="IPR000210">
    <property type="entry name" value="BTB/POZ_dom"/>
</dbReference>
<dbReference type="Proteomes" id="UP000027265">
    <property type="component" value="Unassembled WGS sequence"/>
</dbReference>
<organism evidence="2 3">
    <name type="scientific">Jaapia argillacea MUCL 33604</name>
    <dbReference type="NCBI Taxonomy" id="933084"/>
    <lineage>
        <taxon>Eukaryota</taxon>
        <taxon>Fungi</taxon>
        <taxon>Dikarya</taxon>
        <taxon>Basidiomycota</taxon>
        <taxon>Agaricomycotina</taxon>
        <taxon>Agaricomycetes</taxon>
        <taxon>Agaricomycetidae</taxon>
        <taxon>Jaapiales</taxon>
        <taxon>Jaapiaceae</taxon>
        <taxon>Jaapia</taxon>
    </lineage>
</organism>
<proteinExistence type="predicted"/>
<dbReference type="AlphaFoldDB" id="A0A067QG96"/>
<evidence type="ECO:0000313" key="2">
    <source>
        <dbReference type="EMBL" id="KDQ62527.1"/>
    </source>
</evidence>
<dbReference type="InParanoid" id="A0A067QG96"/>
<evidence type="ECO:0000259" key="1">
    <source>
        <dbReference type="PROSITE" id="PS50097"/>
    </source>
</evidence>